<evidence type="ECO:0000313" key="2">
    <source>
        <dbReference type="Proteomes" id="UP001732700"/>
    </source>
</evidence>
<organism evidence="1 2">
    <name type="scientific">Avena sativa</name>
    <name type="common">Oat</name>
    <dbReference type="NCBI Taxonomy" id="4498"/>
    <lineage>
        <taxon>Eukaryota</taxon>
        <taxon>Viridiplantae</taxon>
        <taxon>Streptophyta</taxon>
        <taxon>Embryophyta</taxon>
        <taxon>Tracheophyta</taxon>
        <taxon>Spermatophyta</taxon>
        <taxon>Magnoliopsida</taxon>
        <taxon>Liliopsida</taxon>
        <taxon>Poales</taxon>
        <taxon>Poaceae</taxon>
        <taxon>BOP clade</taxon>
        <taxon>Pooideae</taxon>
        <taxon>Poodae</taxon>
        <taxon>Poeae</taxon>
        <taxon>Poeae Chloroplast Group 1 (Aveneae type)</taxon>
        <taxon>Aveninae</taxon>
        <taxon>Avena</taxon>
    </lineage>
</organism>
<accession>A0ACD6A1L5</accession>
<evidence type="ECO:0000313" key="1">
    <source>
        <dbReference type="EnsemblPlants" id="AVESA.00010b.r2.7CG0655820.1.CDS"/>
    </source>
</evidence>
<reference evidence="1" key="1">
    <citation type="submission" date="2021-05" db="EMBL/GenBank/DDBJ databases">
        <authorList>
            <person name="Scholz U."/>
            <person name="Mascher M."/>
            <person name="Fiebig A."/>
        </authorList>
    </citation>
    <scope>NUCLEOTIDE SEQUENCE [LARGE SCALE GENOMIC DNA]</scope>
</reference>
<name>A0ACD6A1L5_AVESA</name>
<proteinExistence type="predicted"/>
<dbReference type="EnsemblPlants" id="AVESA.00010b.r2.7CG0655820.1">
    <property type="protein sequence ID" value="AVESA.00010b.r2.7CG0655820.1.CDS"/>
    <property type="gene ID" value="AVESA.00010b.r2.7CG0655820"/>
</dbReference>
<protein>
    <submittedName>
        <fullName evidence="1">Uncharacterized protein</fullName>
    </submittedName>
</protein>
<dbReference type="Proteomes" id="UP001732700">
    <property type="component" value="Chromosome 7C"/>
</dbReference>
<sequence length="128" mass="14082">MKQNIVIMVSLPCHKCRAKAMALAARATGVSSVRITGDYEDRLEVVGDGVDVVRLVRRLCKNVGRAVILQVQEVKDNQPKEEAKPKENPAEGKKPEPLPQCYPGYYHCPPVTQTMVMCDEPGASCSIM</sequence>
<keyword evidence="2" id="KW-1185">Reference proteome</keyword>
<reference evidence="1" key="2">
    <citation type="submission" date="2025-09" db="UniProtKB">
        <authorList>
            <consortium name="EnsemblPlants"/>
        </authorList>
    </citation>
    <scope>IDENTIFICATION</scope>
</reference>